<dbReference type="RefSeq" id="WP_301245406.1">
    <property type="nucleotide sequence ID" value="NZ_JAROCD010000003.1"/>
</dbReference>
<evidence type="ECO:0000313" key="3">
    <source>
        <dbReference type="Proteomes" id="UP001174205"/>
    </source>
</evidence>
<organism evidence="2 3">
    <name type="scientific">Paenibacillus vandeheii</name>
    <dbReference type="NCBI Taxonomy" id="3035917"/>
    <lineage>
        <taxon>Bacteria</taxon>
        <taxon>Bacillati</taxon>
        <taxon>Bacillota</taxon>
        <taxon>Bacilli</taxon>
        <taxon>Bacillales</taxon>
        <taxon>Paenibacillaceae</taxon>
        <taxon>Paenibacillus</taxon>
    </lineage>
</organism>
<gene>
    <name evidence="2" type="ORF">P5G61_05925</name>
</gene>
<dbReference type="Gene3D" id="3.40.50.300">
    <property type="entry name" value="P-loop containing nucleotide triphosphate hydrolases"/>
    <property type="match status" value="1"/>
</dbReference>
<dbReference type="SUPFAM" id="SSF52540">
    <property type="entry name" value="P-loop containing nucleoside triphosphate hydrolases"/>
    <property type="match status" value="1"/>
</dbReference>
<protein>
    <recommendedName>
        <fullName evidence="1">Helicase ATP-binding domain-containing protein</fullName>
    </recommendedName>
</protein>
<feature type="domain" description="Helicase ATP-binding" evidence="1">
    <location>
        <begin position="17"/>
        <end position="165"/>
    </location>
</feature>
<name>A0ABT8J6R9_9BACL</name>
<dbReference type="InterPro" id="IPR014001">
    <property type="entry name" value="Helicase_ATP-bd"/>
</dbReference>
<keyword evidence="3" id="KW-1185">Reference proteome</keyword>
<evidence type="ECO:0000259" key="1">
    <source>
        <dbReference type="PROSITE" id="PS51192"/>
    </source>
</evidence>
<accession>A0ABT8J6R9</accession>
<dbReference type="Proteomes" id="UP001174205">
    <property type="component" value="Unassembled WGS sequence"/>
</dbReference>
<dbReference type="EMBL" id="JAROCD010000003">
    <property type="protein sequence ID" value="MDN4600756.1"/>
    <property type="molecule type" value="Genomic_DNA"/>
</dbReference>
<reference evidence="2" key="1">
    <citation type="submission" date="2023-03" db="EMBL/GenBank/DDBJ databases">
        <title>MT1 and MT2 Draft Genomes of Novel Species.</title>
        <authorList>
            <person name="Venkateswaran K."/>
        </authorList>
    </citation>
    <scope>NUCLEOTIDE SEQUENCE</scope>
    <source>
        <strain evidence="2">F6_3S_P_1C</strain>
    </source>
</reference>
<evidence type="ECO:0000313" key="2">
    <source>
        <dbReference type="EMBL" id="MDN4600756.1"/>
    </source>
</evidence>
<dbReference type="InterPro" id="IPR006935">
    <property type="entry name" value="Helicase/UvrB_N"/>
</dbReference>
<dbReference type="InterPro" id="IPR027417">
    <property type="entry name" value="P-loop_NTPase"/>
</dbReference>
<sequence length="500" mass="59342">MTRRKRLTITDIIGHEVEQWQQGEIITIEAGTGVGKSYFIKNTLYEKAKREGTKILFLVNRKRLGEQFQHEIEKDNKTDVIDIYLYQYIEQALRKGNHSFSERYKYIACDEFHYFLSDSLFNSNTEDSFNMIMAHTDKTKIFMSATANAMMKYFISLGIEHRQYQVAPEYNSIRNLYFYQKDAIVDQFLEQIPSTHKAICFLKSSTRAYKLHKKFNNSLFVCAETGRSKYRRYVSKEKLKSMLISERFDERYLFTTTTLDNGINLKDKDIKYIVSDIEDIDLLIQCLGRKRSLDGHDKVTVIIKDISNKLLYRKKSEAEKLILPALYFKEHGSKEYANKYIRGKNDNEIVYDRMSPNEIGYEKVVNELRLHKVDYDIKIYEDMLNKENGYMNYIQTKLQQEDYKLLDETYQQSTLADYLDSIVGQRLYKLEQKQLIEKVNLKDGYNRLQKSCRLINEYFVANNIPFNIKDKNRDNRRKLDDGSENSYFTKTFWTVAKHTI</sequence>
<proteinExistence type="predicted"/>
<dbReference type="Pfam" id="PF04851">
    <property type="entry name" value="ResIII"/>
    <property type="match status" value="1"/>
</dbReference>
<comment type="caution">
    <text evidence="2">The sequence shown here is derived from an EMBL/GenBank/DDBJ whole genome shotgun (WGS) entry which is preliminary data.</text>
</comment>
<dbReference type="PROSITE" id="PS51192">
    <property type="entry name" value="HELICASE_ATP_BIND_1"/>
    <property type="match status" value="1"/>
</dbReference>